<dbReference type="InterPro" id="IPR032675">
    <property type="entry name" value="LRR_dom_sf"/>
</dbReference>
<protein>
    <submittedName>
        <fullName evidence="1">Uncharacterized protein</fullName>
    </submittedName>
</protein>
<reference evidence="1" key="2">
    <citation type="journal article" date="2023" name="IMA Fungus">
        <title>Comparative genomic study of the Penicillium genus elucidates a diverse pangenome and 15 lateral gene transfer events.</title>
        <authorList>
            <person name="Petersen C."/>
            <person name="Sorensen T."/>
            <person name="Nielsen M.R."/>
            <person name="Sondergaard T.E."/>
            <person name="Sorensen J.L."/>
            <person name="Fitzpatrick D.A."/>
            <person name="Frisvad J.C."/>
            <person name="Nielsen K.L."/>
        </authorList>
    </citation>
    <scope>NUCLEOTIDE SEQUENCE</scope>
    <source>
        <strain evidence="1">IBT 30761</strain>
    </source>
</reference>
<dbReference type="Gene3D" id="3.80.10.10">
    <property type="entry name" value="Ribonuclease Inhibitor"/>
    <property type="match status" value="1"/>
</dbReference>
<dbReference type="OrthoDB" id="3945550at2759"/>
<name>A0A9W9EYX6_9EURO</name>
<dbReference type="EMBL" id="JAPQKI010000009">
    <property type="protein sequence ID" value="KAJ5090532.1"/>
    <property type="molecule type" value="Genomic_DNA"/>
</dbReference>
<gene>
    <name evidence="1" type="ORF">N7532_009216</name>
</gene>
<evidence type="ECO:0000313" key="2">
    <source>
        <dbReference type="Proteomes" id="UP001149074"/>
    </source>
</evidence>
<dbReference type="SUPFAM" id="SSF52047">
    <property type="entry name" value="RNI-like"/>
    <property type="match status" value="1"/>
</dbReference>
<keyword evidence="2" id="KW-1185">Reference proteome</keyword>
<reference evidence="1" key="1">
    <citation type="submission" date="2022-11" db="EMBL/GenBank/DDBJ databases">
        <authorList>
            <person name="Petersen C."/>
        </authorList>
    </citation>
    <scope>NUCLEOTIDE SEQUENCE</scope>
    <source>
        <strain evidence="1">IBT 30761</strain>
    </source>
</reference>
<dbReference type="RefSeq" id="XP_056472513.1">
    <property type="nucleotide sequence ID" value="XM_056621707.1"/>
</dbReference>
<dbReference type="Proteomes" id="UP001149074">
    <property type="component" value="Unassembled WGS sequence"/>
</dbReference>
<proteinExistence type="predicted"/>
<organism evidence="1 2">
    <name type="scientific">Penicillium argentinense</name>
    <dbReference type="NCBI Taxonomy" id="1131581"/>
    <lineage>
        <taxon>Eukaryota</taxon>
        <taxon>Fungi</taxon>
        <taxon>Dikarya</taxon>
        <taxon>Ascomycota</taxon>
        <taxon>Pezizomycotina</taxon>
        <taxon>Eurotiomycetes</taxon>
        <taxon>Eurotiomycetidae</taxon>
        <taxon>Eurotiales</taxon>
        <taxon>Aspergillaceae</taxon>
        <taxon>Penicillium</taxon>
    </lineage>
</organism>
<dbReference type="AlphaFoldDB" id="A0A9W9EYX6"/>
<sequence length="501" mass="57663">MDELMKEPFGLLCRLRSDRNMWLRSFVRELIVPQIAAVYSDGVRDDFEDHDYLSYLVQSLPNLRLVRLMHPLSFNSQYMHSMRLHPNKPELHLLAVQGWEPTPSETLHCVTTIKVTLFRELRHDVPGGVHPYMQAFRDLFFSCPNLKSCSLTMMGPAPPPQQLTRIELTGQEIFPPLQHLALNGHSIHPDEWSNWRTQFPWSSLTSLEIGPQPHYVEDFLGQLSGVTSQLSSLEKFKISVWAGQEEEVAEDRLKRFLLSIDSLQTLEITNYDCTVETVAAHKKLRHLVVRLSENWDSQESYDPLSSSELFHLDRNCPQLETLEIYFERVGDDGNQWNYDALRALAISFQNLRNLTLHVRIGSVRDHGQPLEPKLNYESAREIGAKFFKLRKDASEFRHRQSKEPGAPKDRFEKLTLYTGPGLASSTAFIENKKVEEFNKMTLELTNPHDDIDDLSLVHPERELVEAQYLKDHPDGTAKRVRLAIQVGEDGALHENDVPPVE</sequence>
<comment type="caution">
    <text evidence="1">The sequence shown here is derived from an EMBL/GenBank/DDBJ whole genome shotgun (WGS) entry which is preliminary data.</text>
</comment>
<evidence type="ECO:0000313" key="1">
    <source>
        <dbReference type="EMBL" id="KAJ5090532.1"/>
    </source>
</evidence>
<dbReference type="GeneID" id="81360686"/>
<accession>A0A9W9EYX6</accession>